<dbReference type="EMBL" id="CM042036">
    <property type="protein sequence ID" value="KAI3743798.1"/>
    <property type="molecule type" value="Genomic_DNA"/>
</dbReference>
<evidence type="ECO:0000313" key="1">
    <source>
        <dbReference type="EMBL" id="KAI3743798.1"/>
    </source>
</evidence>
<reference evidence="2" key="1">
    <citation type="journal article" date="2022" name="Mol. Ecol. Resour.">
        <title>The genomes of chicory, endive, great burdock and yacon provide insights into Asteraceae palaeo-polyploidization history and plant inulin production.</title>
        <authorList>
            <person name="Fan W."/>
            <person name="Wang S."/>
            <person name="Wang H."/>
            <person name="Wang A."/>
            <person name="Jiang F."/>
            <person name="Liu H."/>
            <person name="Zhao H."/>
            <person name="Xu D."/>
            <person name="Zhang Y."/>
        </authorList>
    </citation>
    <scope>NUCLEOTIDE SEQUENCE [LARGE SCALE GENOMIC DNA]</scope>
    <source>
        <strain evidence="2">cv. Yunnan</strain>
    </source>
</reference>
<name>A0ACB9DAZ0_9ASTR</name>
<organism evidence="1 2">
    <name type="scientific">Smallanthus sonchifolius</name>
    <dbReference type="NCBI Taxonomy" id="185202"/>
    <lineage>
        <taxon>Eukaryota</taxon>
        <taxon>Viridiplantae</taxon>
        <taxon>Streptophyta</taxon>
        <taxon>Embryophyta</taxon>
        <taxon>Tracheophyta</taxon>
        <taxon>Spermatophyta</taxon>
        <taxon>Magnoliopsida</taxon>
        <taxon>eudicotyledons</taxon>
        <taxon>Gunneridae</taxon>
        <taxon>Pentapetalae</taxon>
        <taxon>asterids</taxon>
        <taxon>campanulids</taxon>
        <taxon>Asterales</taxon>
        <taxon>Asteraceae</taxon>
        <taxon>Asteroideae</taxon>
        <taxon>Heliantheae alliance</taxon>
        <taxon>Millerieae</taxon>
        <taxon>Smallanthus</taxon>
    </lineage>
</organism>
<proteinExistence type="predicted"/>
<dbReference type="Proteomes" id="UP001056120">
    <property type="component" value="Linkage Group LG19"/>
</dbReference>
<protein>
    <submittedName>
        <fullName evidence="1">Uncharacterized protein</fullName>
    </submittedName>
</protein>
<reference evidence="1 2" key="2">
    <citation type="journal article" date="2022" name="Mol. Ecol. Resour.">
        <title>The genomes of chicory, endive, great burdock and yacon provide insights into Asteraceae paleo-polyploidization history and plant inulin production.</title>
        <authorList>
            <person name="Fan W."/>
            <person name="Wang S."/>
            <person name="Wang H."/>
            <person name="Wang A."/>
            <person name="Jiang F."/>
            <person name="Liu H."/>
            <person name="Zhao H."/>
            <person name="Xu D."/>
            <person name="Zhang Y."/>
        </authorList>
    </citation>
    <scope>NUCLEOTIDE SEQUENCE [LARGE SCALE GENOMIC DNA]</scope>
    <source>
        <strain evidence="2">cv. Yunnan</strain>
        <tissue evidence="1">Leaves</tissue>
    </source>
</reference>
<comment type="caution">
    <text evidence="1">The sequence shown here is derived from an EMBL/GenBank/DDBJ whole genome shotgun (WGS) entry which is preliminary data.</text>
</comment>
<keyword evidence="2" id="KW-1185">Reference proteome</keyword>
<sequence>MAFWGIEVKPGKPYTHSSKNGSGRLRISQATLAIGTATLKSVVQCNIGDKRPVLLCALLPNKTESLQLDLEFAEAEDVIFSVIGPRGIYLTGYYVGHNRHSNMQDDSESFGEDIANSETHESNHSADEDEYEDSFINDDEPEPLTPSPVSSNRDDDDDGDDEGDFMKKKNGNGRHKRLKKRYQSILSDDEMSVPESDDEDGYLISSICKNNKAQALGEKNKNETLVEVEKKTKSNDAKCKSDVVNSKVLDSKDKVDALLVDVKTEGKGEQVKSSMPSLAEVMPGRKSKRNKNKQESSKEEKATDVLAAKDDQKPNNMGEVLISAEVDSKKNSKPKKKRKGRSEANVDGTDNNLLAGNKLDDDQHAINKSPGVDSSELANGNQSDEKKVKKKRRKASKTQEIDGKTNIDVEKENNKQSPTESESCNKKTLSNGLVIEDLVTGNSKGKVAAAGRKVKVQCVVKLKENGQVINSNGNTPHKFRLGDKEVIEGLNVGLEGMRVGDRRRLTIPPSMSLGYKRDGENVPPNSWLVYDVEMTSIH</sequence>
<evidence type="ECO:0000313" key="2">
    <source>
        <dbReference type="Proteomes" id="UP001056120"/>
    </source>
</evidence>
<gene>
    <name evidence="1" type="ORF">L1987_56865</name>
</gene>
<accession>A0ACB9DAZ0</accession>